<dbReference type="AlphaFoldDB" id="A0A553IEV1"/>
<comment type="cofactor">
    <cofactor evidence="1 9">
        <name>FMN</name>
        <dbReference type="ChEBI" id="CHEBI:58210"/>
    </cofactor>
</comment>
<dbReference type="Gene3D" id="3.40.50.360">
    <property type="match status" value="1"/>
</dbReference>
<dbReference type="Pfam" id="PF00667">
    <property type="entry name" value="FAD_binding_1"/>
    <property type="match status" value="1"/>
</dbReference>
<dbReference type="GO" id="GO:0005739">
    <property type="term" value="C:mitochondrion"/>
    <property type="evidence" value="ECO:0007669"/>
    <property type="project" value="UniProtKB-SubCell"/>
</dbReference>
<dbReference type="PROSITE" id="PS50902">
    <property type="entry name" value="FLAVODOXIN_LIKE"/>
    <property type="match status" value="1"/>
</dbReference>
<evidence type="ECO:0000256" key="7">
    <source>
        <dbReference type="ARBA" id="ARBA00022857"/>
    </source>
</evidence>
<evidence type="ECO:0000313" key="13">
    <source>
        <dbReference type="Proteomes" id="UP000319160"/>
    </source>
</evidence>
<dbReference type="PANTHER" id="PTHR19384:SF10">
    <property type="entry name" value="NADPH-DEPENDENT DIFLAVIN OXIDOREDUCTASE 1"/>
    <property type="match status" value="1"/>
</dbReference>
<dbReference type="InterPro" id="IPR003097">
    <property type="entry name" value="CysJ-like_FAD-binding"/>
</dbReference>
<comment type="caution">
    <text evidence="9">Lacks conserved residue(s) required for the propagation of feature annotation.</text>
</comment>
<evidence type="ECO:0000256" key="2">
    <source>
        <dbReference type="ARBA" id="ARBA00001974"/>
    </source>
</evidence>
<feature type="binding site" evidence="9">
    <location>
        <begin position="574"/>
        <end position="577"/>
    </location>
    <ligand>
        <name>FAD</name>
        <dbReference type="ChEBI" id="CHEBI:57692"/>
    </ligand>
</feature>
<sequence>MASEQDSTQVDSVEPVRPRKMLILYGSETGNGEEAASDIERMARRLHFKTLLEEMDDVELRDLRQYSLVIFVISTTGQGDLPKNARKFWKSLLRKRLPANCLGQVNFTTFGLGDSSYFQYNWAARKLHKRLEQLGAVEFLPRGEADERHEDGVDGTFLPWCLTLQTYLETNYPLPPGVSPIPPDVQLPPKFTIELSKQHVAMDDKEEEMPDCDATVAENTSQTENGSHSNSVAAPLTNVPGEKTSIEHRAQYDVDNHGQILDREAALYSHVENTPDRIRMLKLERETENQPLNNYEIARLSNDTAGKWPGGVDILDRPNMLKDAPTKYCLEDSAAQSDESSSTGLLPIPSSVVCRVEGNVRLTPNSHWQDVRKLSLRFIKQLEGVDDVEDIYPGDVAVVYPKNFAQDVQALIDLMSWGEVADKPFRHVPQSEDIPHQLPKNCYPKINSTLRDLLTDNYDITCIPRRIFFAQIAQYTEDATHKERLREFADPSHSDEFYDYTSRPRRSILEVLQDFPSIRIPYQHVPAVFPVIRGREYSIASGQDLYDGPDSVIKLDLVIALVKYKTVLRKTRQGLCSRYIASLKPRTLINITIRSNSVPAIIRDPNKPLLAIAPGTGIAPIRALLQYREDSHEQQETLLFYGGRNATADFFFKEEWDDLSVDVITAFSRDQPSKIYVQDRILQNYQTVCNFLRVGAAICLCGSSGKMPEAVRLALYDCMVEGGMATDRNQAKEKLHRDFTFWEEVW</sequence>
<dbReference type="InterPro" id="IPR001709">
    <property type="entry name" value="Flavoprot_Pyr_Nucl_cyt_Rdtase"/>
</dbReference>
<dbReference type="InterPro" id="IPR028879">
    <property type="entry name" value="NDOR1"/>
</dbReference>
<dbReference type="STRING" id="2512241.A0A553IEV1"/>
<dbReference type="SUPFAM" id="SSF52218">
    <property type="entry name" value="Flavoproteins"/>
    <property type="match status" value="1"/>
</dbReference>
<dbReference type="InterPro" id="IPR008254">
    <property type="entry name" value="Flavodoxin/NO_synth"/>
</dbReference>
<keyword evidence="5 9" id="KW-0288">FMN</keyword>
<dbReference type="OrthoDB" id="1856718at2759"/>
<dbReference type="InterPro" id="IPR039261">
    <property type="entry name" value="FNR_nucleotide-bd"/>
</dbReference>
<feature type="binding site" evidence="9">
    <location>
        <position position="616"/>
    </location>
    <ligand>
        <name>NADP(+)</name>
        <dbReference type="ChEBI" id="CHEBI:58349"/>
    </ligand>
</feature>
<keyword evidence="4 9" id="KW-0285">Flavoprotein</keyword>
<dbReference type="Gene3D" id="3.40.50.80">
    <property type="entry name" value="Nucleotide-binding domain of ferredoxin-NADP reductase (FNR) module"/>
    <property type="match status" value="1"/>
</dbReference>
<dbReference type="FunFam" id="3.40.50.360:FF:000034">
    <property type="entry name" value="NADPH-dependent diflavin oxidoreductase 1"/>
    <property type="match status" value="1"/>
</dbReference>
<dbReference type="FunFam" id="1.20.990.10:FF:000013">
    <property type="entry name" value="NADPH-dependent diflavin oxidoreductase 1"/>
    <property type="match status" value="1"/>
</dbReference>
<evidence type="ECO:0000256" key="8">
    <source>
        <dbReference type="ARBA" id="ARBA00023002"/>
    </source>
</evidence>
<comment type="subunit">
    <text evidence="9">Interacts with DRE2; as part of the cytosolic iron-sulfur (Fe-S) protein assembly (CIA) machinery.</text>
</comment>
<organism evidence="12 13">
    <name type="scientific">Xylaria flabelliformis</name>
    <dbReference type="NCBI Taxonomy" id="2512241"/>
    <lineage>
        <taxon>Eukaryota</taxon>
        <taxon>Fungi</taxon>
        <taxon>Dikarya</taxon>
        <taxon>Ascomycota</taxon>
        <taxon>Pezizomycotina</taxon>
        <taxon>Sordariomycetes</taxon>
        <taxon>Xylariomycetidae</taxon>
        <taxon>Xylariales</taxon>
        <taxon>Xylariaceae</taxon>
        <taxon>Xylaria</taxon>
    </lineage>
</organism>
<feature type="binding site" evidence="9">
    <location>
        <position position="742"/>
    </location>
    <ligand>
        <name>FAD</name>
        <dbReference type="ChEBI" id="CHEBI:57692"/>
    </ligand>
</feature>
<keyword evidence="13" id="KW-1185">Reference proteome</keyword>
<keyword evidence="6 9" id="KW-0274">FAD</keyword>
<comment type="catalytic activity">
    <reaction evidence="9">
        <text>2 oxidized [2Fe-2S]-[protein] + NADPH = 2 reduced [2Fe-2S]-[protein] + NADP(+) + H(+)</text>
        <dbReference type="Rhea" id="RHEA:67716"/>
        <dbReference type="Rhea" id="RHEA-COMP:17327"/>
        <dbReference type="Rhea" id="RHEA-COMP:17328"/>
        <dbReference type="ChEBI" id="CHEBI:15378"/>
        <dbReference type="ChEBI" id="CHEBI:33737"/>
        <dbReference type="ChEBI" id="CHEBI:33738"/>
        <dbReference type="ChEBI" id="CHEBI:57783"/>
        <dbReference type="ChEBI" id="CHEBI:58349"/>
    </reaction>
</comment>
<dbReference type="PRINTS" id="PR00371">
    <property type="entry name" value="FPNCR"/>
</dbReference>
<dbReference type="SUPFAM" id="SSF63380">
    <property type="entry name" value="Riboflavin synthase domain-like"/>
    <property type="match status" value="1"/>
</dbReference>
<dbReference type="PRINTS" id="PR00369">
    <property type="entry name" value="FLAVODOXIN"/>
</dbReference>
<dbReference type="InterPro" id="IPR029039">
    <property type="entry name" value="Flavoprotein-like_sf"/>
</dbReference>
<dbReference type="EMBL" id="VFLP01000001">
    <property type="protein sequence ID" value="TRX98728.1"/>
    <property type="molecule type" value="Genomic_DNA"/>
</dbReference>
<evidence type="ECO:0000259" key="10">
    <source>
        <dbReference type="PROSITE" id="PS50902"/>
    </source>
</evidence>
<feature type="domain" description="FAD-binding FR-type" evidence="11">
    <location>
        <begin position="349"/>
        <end position="606"/>
    </location>
</feature>
<dbReference type="Gene3D" id="1.20.990.10">
    <property type="entry name" value="NADPH-cytochrome p450 Reductase, Chain A, domain 3"/>
    <property type="match status" value="1"/>
</dbReference>
<feature type="binding site" evidence="9">
    <location>
        <begin position="668"/>
        <end position="669"/>
    </location>
    <ligand>
        <name>NADP(+)</name>
        <dbReference type="ChEBI" id="CHEBI:58349"/>
    </ligand>
</feature>
<dbReference type="Proteomes" id="UP000319160">
    <property type="component" value="Unassembled WGS sequence"/>
</dbReference>
<dbReference type="EC" id="1.18.1.-" evidence="9"/>
<dbReference type="InterPro" id="IPR023173">
    <property type="entry name" value="NADPH_Cyt_P450_Rdtase_alpha"/>
</dbReference>
<evidence type="ECO:0000256" key="5">
    <source>
        <dbReference type="ARBA" id="ARBA00022643"/>
    </source>
</evidence>
<accession>A0A553IEV1</accession>
<dbReference type="GO" id="GO:0016651">
    <property type="term" value="F:oxidoreductase activity, acting on NAD(P)H"/>
    <property type="evidence" value="ECO:0007669"/>
    <property type="project" value="UniProtKB-UniRule"/>
</dbReference>
<dbReference type="HAMAP" id="MF_03178">
    <property type="entry name" value="NDOR1"/>
    <property type="match status" value="1"/>
</dbReference>
<protein>
    <recommendedName>
        <fullName evidence="9">NADPH-dependent diflavin oxidoreductase 1</fullName>
        <ecNumber evidence="9">1.18.1.-</ecNumber>
    </recommendedName>
    <alternativeName>
        <fullName evidence="9">NADPH-dependent FMN and FAD-containing oxidoreductase</fullName>
    </alternativeName>
</protein>
<evidence type="ECO:0000256" key="1">
    <source>
        <dbReference type="ARBA" id="ARBA00001917"/>
    </source>
</evidence>
<dbReference type="Pfam" id="PF00258">
    <property type="entry name" value="Flavodoxin_1"/>
    <property type="match status" value="1"/>
</dbReference>
<reference evidence="13" key="1">
    <citation type="submission" date="2019-06" db="EMBL/GenBank/DDBJ databases">
        <title>Draft genome sequence of the griseofulvin-producing fungus Xylaria cubensis strain G536.</title>
        <authorList>
            <person name="Mead M.E."/>
            <person name="Raja H.A."/>
            <person name="Steenwyk J.L."/>
            <person name="Knowles S.L."/>
            <person name="Oberlies N.H."/>
            <person name="Rokas A."/>
        </authorList>
    </citation>
    <scope>NUCLEOTIDE SEQUENCE [LARGE SCALE GENOMIC DNA]</scope>
    <source>
        <strain evidence="13">G536</strain>
    </source>
</reference>
<comment type="function">
    <text evidence="9">NADPH-dependent reductase which is a central component of the cytosolic iron-sulfur (Fe-S) protein assembly (CIA) machinery. Transfers electrons from NADPH via its FAD and FMN prosthetic groups to the [2Fe-2S] cluster of DRE2, another key component of the CIA machinery. In turn, this reduced cluster provides electrons for assembly of cytosolic iron-sulfur cluster proteins. Positively controls H(2)O(2)-induced cell death.</text>
</comment>
<dbReference type="Pfam" id="PF00175">
    <property type="entry name" value="NAD_binding_1"/>
    <property type="match status" value="1"/>
</dbReference>
<evidence type="ECO:0000313" key="12">
    <source>
        <dbReference type="EMBL" id="TRX98728.1"/>
    </source>
</evidence>
<dbReference type="SUPFAM" id="SSF52343">
    <property type="entry name" value="Ferredoxin reductase-like, C-terminal NADP-linked domain"/>
    <property type="match status" value="1"/>
</dbReference>
<name>A0A553IEV1_9PEZI</name>
<evidence type="ECO:0000256" key="4">
    <source>
        <dbReference type="ARBA" id="ARBA00022630"/>
    </source>
</evidence>
<dbReference type="InterPro" id="IPR017927">
    <property type="entry name" value="FAD-bd_FR_type"/>
</dbReference>
<dbReference type="Gene3D" id="2.40.30.10">
    <property type="entry name" value="Translation factors"/>
    <property type="match status" value="1"/>
</dbReference>
<dbReference type="InterPro" id="IPR017938">
    <property type="entry name" value="Riboflavin_synthase-like_b-brl"/>
</dbReference>
<comment type="cofactor">
    <cofactor evidence="2 9">
        <name>FAD</name>
        <dbReference type="ChEBI" id="CHEBI:57692"/>
    </cofactor>
</comment>
<feature type="binding site" evidence="9">
    <location>
        <begin position="535"/>
        <end position="538"/>
    </location>
    <ligand>
        <name>FAD</name>
        <dbReference type="ChEBI" id="CHEBI:57692"/>
    </ligand>
</feature>
<dbReference type="GO" id="GO:0016226">
    <property type="term" value="P:iron-sulfur cluster assembly"/>
    <property type="evidence" value="ECO:0007669"/>
    <property type="project" value="UniProtKB-UniRule"/>
</dbReference>
<feature type="binding site" evidence="9">
    <location>
        <begin position="74"/>
        <end position="77"/>
    </location>
    <ligand>
        <name>FMN</name>
        <dbReference type="ChEBI" id="CHEBI:58210"/>
    </ligand>
</feature>
<feature type="binding site" evidence="9">
    <location>
        <position position="505"/>
    </location>
    <ligand>
        <name>FAD</name>
        <dbReference type="ChEBI" id="CHEBI:57692"/>
    </ligand>
</feature>
<comment type="caution">
    <text evidence="12">The sequence shown here is derived from an EMBL/GenBank/DDBJ whole genome shotgun (WGS) entry which is preliminary data.</text>
</comment>
<dbReference type="PANTHER" id="PTHR19384">
    <property type="entry name" value="NITRIC OXIDE SYNTHASE-RELATED"/>
    <property type="match status" value="1"/>
</dbReference>
<feature type="domain" description="Flavodoxin-like" evidence="10">
    <location>
        <begin position="21"/>
        <end position="165"/>
    </location>
</feature>
<dbReference type="GO" id="GO:0050660">
    <property type="term" value="F:flavin adenine dinucleotide binding"/>
    <property type="evidence" value="ECO:0007669"/>
    <property type="project" value="UniProtKB-UniRule"/>
</dbReference>
<gene>
    <name evidence="9" type="primary">TAH18</name>
    <name evidence="12" type="ORF">FHL15_000070</name>
</gene>
<dbReference type="InterPro" id="IPR001094">
    <property type="entry name" value="Flavdoxin-like"/>
</dbReference>
<dbReference type="GO" id="GO:0050661">
    <property type="term" value="F:NADP binding"/>
    <property type="evidence" value="ECO:0007669"/>
    <property type="project" value="UniProtKB-UniRule"/>
</dbReference>
<keyword evidence="9" id="KW-0496">Mitochondrion</keyword>
<dbReference type="PROSITE" id="PS51384">
    <property type="entry name" value="FAD_FR"/>
    <property type="match status" value="1"/>
</dbReference>
<comment type="similarity">
    <text evidence="9">Belongs to the NADPH-dependent diflavin oxidoreductase NDOR1 family.</text>
</comment>
<evidence type="ECO:0000259" key="11">
    <source>
        <dbReference type="PROSITE" id="PS51384"/>
    </source>
</evidence>
<evidence type="ECO:0000256" key="3">
    <source>
        <dbReference type="ARBA" id="ARBA00022490"/>
    </source>
</evidence>
<feature type="binding site" evidence="9">
    <location>
        <position position="147"/>
    </location>
    <ligand>
        <name>FMN</name>
        <dbReference type="ChEBI" id="CHEBI:58210"/>
    </ligand>
</feature>
<dbReference type="InterPro" id="IPR001433">
    <property type="entry name" value="OxRdtase_FAD/NAD-bd"/>
</dbReference>
<evidence type="ECO:0000256" key="9">
    <source>
        <dbReference type="HAMAP-Rule" id="MF_03178"/>
    </source>
</evidence>
<dbReference type="GO" id="GO:0005829">
    <property type="term" value="C:cytosol"/>
    <property type="evidence" value="ECO:0007669"/>
    <property type="project" value="TreeGrafter"/>
</dbReference>
<feature type="binding site" evidence="9">
    <location>
        <begin position="674"/>
        <end position="678"/>
    </location>
    <ligand>
        <name>NADP(+)</name>
        <dbReference type="ChEBI" id="CHEBI:58349"/>
    </ligand>
</feature>
<evidence type="ECO:0000256" key="6">
    <source>
        <dbReference type="ARBA" id="ARBA00022827"/>
    </source>
</evidence>
<keyword evidence="8 9" id="KW-0560">Oxidoreductase</keyword>
<keyword evidence="3 9" id="KW-0963">Cytoplasm</keyword>
<comment type="subcellular location">
    <subcellularLocation>
        <location evidence="9">Cytoplasm</location>
    </subcellularLocation>
    <subcellularLocation>
        <location evidence="9">Mitochondrion</location>
    </subcellularLocation>
    <text evidence="9">Relocalizes to mitochondria after H(2)O(2) exposure.</text>
</comment>
<keyword evidence="7 9" id="KW-0521">NADP</keyword>
<dbReference type="GO" id="GO:0160246">
    <property type="term" value="F:NADPH-iron-sulfur [2Fe-2S] protein oxidoreductase activity"/>
    <property type="evidence" value="ECO:0007669"/>
    <property type="project" value="InterPro"/>
</dbReference>
<comment type="similarity">
    <text evidence="9">In the N-terminal section; belongs to the flavodoxin family.</text>
</comment>
<dbReference type="GO" id="GO:0010181">
    <property type="term" value="F:FMN binding"/>
    <property type="evidence" value="ECO:0007669"/>
    <property type="project" value="UniProtKB-UniRule"/>
</dbReference>
<comment type="similarity">
    <text evidence="9">In the C-terminal section; belongs to the flavoprotein pyridine nucleotide cytochrome reductase family.</text>
</comment>
<proteinExistence type="inferred from homology"/>